<organism evidence="1 2">
    <name type="scientific">Arctium lappa</name>
    <name type="common">Greater burdock</name>
    <name type="synonym">Lappa major</name>
    <dbReference type="NCBI Taxonomy" id="4217"/>
    <lineage>
        <taxon>Eukaryota</taxon>
        <taxon>Viridiplantae</taxon>
        <taxon>Streptophyta</taxon>
        <taxon>Embryophyta</taxon>
        <taxon>Tracheophyta</taxon>
        <taxon>Spermatophyta</taxon>
        <taxon>Magnoliopsida</taxon>
        <taxon>eudicotyledons</taxon>
        <taxon>Gunneridae</taxon>
        <taxon>Pentapetalae</taxon>
        <taxon>asterids</taxon>
        <taxon>campanulids</taxon>
        <taxon>Asterales</taxon>
        <taxon>Asteraceae</taxon>
        <taxon>Carduoideae</taxon>
        <taxon>Cardueae</taxon>
        <taxon>Arctiinae</taxon>
        <taxon>Arctium</taxon>
    </lineage>
</organism>
<dbReference type="EMBL" id="CM042058">
    <property type="protein sequence ID" value="KAI3685690.1"/>
    <property type="molecule type" value="Genomic_DNA"/>
</dbReference>
<evidence type="ECO:0000313" key="2">
    <source>
        <dbReference type="Proteomes" id="UP001055879"/>
    </source>
</evidence>
<protein>
    <submittedName>
        <fullName evidence="1">Uncharacterized protein</fullName>
    </submittedName>
</protein>
<evidence type="ECO:0000313" key="1">
    <source>
        <dbReference type="EMBL" id="KAI3685690.1"/>
    </source>
</evidence>
<sequence length="87" mass="9696">MEQLRVPVPVPDAAPSSVLAGEGNCERCYAFLVLLVDSVRVKYALRPQLVAFLASSPASCLSHSYRECYIHISFPSRRRAEYKQAIP</sequence>
<proteinExistence type="predicted"/>
<gene>
    <name evidence="1" type="ORF">L6452_34947</name>
</gene>
<dbReference type="Proteomes" id="UP001055879">
    <property type="component" value="Linkage Group LG12"/>
</dbReference>
<comment type="caution">
    <text evidence="1">The sequence shown here is derived from an EMBL/GenBank/DDBJ whole genome shotgun (WGS) entry which is preliminary data.</text>
</comment>
<name>A0ACB8YNU4_ARCLA</name>
<reference evidence="1 2" key="2">
    <citation type="journal article" date="2022" name="Mol. Ecol. Resour.">
        <title>The genomes of chicory, endive, great burdock and yacon provide insights into Asteraceae paleo-polyploidization history and plant inulin production.</title>
        <authorList>
            <person name="Fan W."/>
            <person name="Wang S."/>
            <person name="Wang H."/>
            <person name="Wang A."/>
            <person name="Jiang F."/>
            <person name="Liu H."/>
            <person name="Zhao H."/>
            <person name="Xu D."/>
            <person name="Zhang Y."/>
        </authorList>
    </citation>
    <scope>NUCLEOTIDE SEQUENCE [LARGE SCALE GENOMIC DNA]</scope>
    <source>
        <strain evidence="2">cv. Niubang</strain>
    </source>
</reference>
<reference evidence="2" key="1">
    <citation type="journal article" date="2022" name="Mol. Ecol. Resour.">
        <title>The genomes of chicory, endive, great burdock and yacon provide insights into Asteraceae palaeo-polyploidization history and plant inulin production.</title>
        <authorList>
            <person name="Fan W."/>
            <person name="Wang S."/>
            <person name="Wang H."/>
            <person name="Wang A."/>
            <person name="Jiang F."/>
            <person name="Liu H."/>
            <person name="Zhao H."/>
            <person name="Xu D."/>
            <person name="Zhang Y."/>
        </authorList>
    </citation>
    <scope>NUCLEOTIDE SEQUENCE [LARGE SCALE GENOMIC DNA]</scope>
    <source>
        <strain evidence="2">cv. Niubang</strain>
    </source>
</reference>
<accession>A0ACB8YNU4</accession>
<keyword evidence="2" id="KW-1185">Reference proteome</keyword>